<dbReference type="PANTHER" id="PTHR46254">
    <property type="entry name" value="PROTEIN GVQW1-RELATED"/>
    <property type="match status" value="1"/>
</dbReference>
<keyword evidence="1" id="KW-0812">Transmembrane</keyword>
<reference evidence="2" key="2">
    <citation type="submission" date="2025-08" db="UniProtKB">
        <authorList>
            <consortium name="Ensembl"/>
        </authorList>
    </citation>
    <scope>IDENTIFICATION</scope>
</reference>
<dbReference type="PRINTS" id="PR02045">
    <property type="entry name" value="F138DOMAIN"/>
</dbReference>
<protein>
    <submittedName>
        <fullName evidence="2">Uncharacterized protein</fullName>
    </submittedName>
</protein>
<dbReference type="PANTHER" id="PTHR46254:SF3">
    <property type="entry name" value="SECRETED PROTEIN"/>
    <property type="match status" value="1"/>
</dbReference>
<keyword evidence="1" id="KW-0472">Membrane</keyword>
<sequence>MAHCSLELLGSSNSPTSASQVAGTTGAYRHGQLFILFYFIFYFYFFETQFRSVAQAGVQLCNLCSPQPLPPGFKRFSCLSIPSSWDYRHGPPHLANSVLLVGTGFLHVDQAGLELPTSGDSPASASQSAGITGVSHRAWPILFFCRDSVSPCCPGWS</sequence>
<dbReference type="GeneTree" id="ENSGT00940000161627"/>
<evidence type="ECO:0000313" key="3">
    <source>
        <dbReference type="Proteomes" id="UP000233100"/>
    </source>
</evidence>
<evidence type="ECO:0000313" key="2">
    <source>
        <dbReference type="Ensembl" id="ENSMFAP00000053898.1"/>
    </source>
</evidence>
<dbReference type="Ensembl" id="ENSMFAT00000101785.1">
    <property type="protein sequence ID" value="ENSMFAP00000053898.1"/>
    <property type="gene ID" value="ENSMFAG00000047248.1"/>
</dbReference>
<dbReference type="AlphaFoldDB" id="A0A7N9CMB5"/>
<keyword evidence="1" id="KW-1133">Transmembrane helix</keyword>
<reference evidence="2 3" key="1">
    <citation type="submission" date="2013-03" db="EMBL/GenBank/DDBJ databases">
        <authorList>
            <person name="Warren W."/>
            <person name="Wilson R.K."/>
        </authorList>
    </citation>
    <scope>NUCLEOTIDE SEQUENCE</scope>
</reference>
<keyword evidence="3" id="KW-1185">Reference proteome</keyword>
<proteinExistence type="predicted"/>
<evidence type="ECO:0000256" key="1">
    <source>
        <dbReference type="SAM" id="Phobius"/>
    </source>
</evidence>
<reference evidence="2" key="3">
    <citation type="submission" date="2025-09" db="UniProtKB">
        <authorList>
            <consortium name="Ensembl"/>
        </authorList>
    </citation>
    <scope>IDENTIFICATION</scope>
</reference>
<feature type="transmembrane region" description="Helical" evidence="1">
    <location>
        <begin position="27"/>
        <end position="45"/>
    </location>
</feature>
<organism evidence="2 3">
    <name type="scientific">Macaca fascicularis</name>
    <name type="common">Crab-eating macaque</name>
    <name type="synonym">Cynomolgus monkey</name>
    <dbReference type="NCBI Taxonomy" id="9541"/>
    <lineage>
        <taxon>Eukaryota</taxon>
        <taxon>Metazoa</taxon>
        <taxon>Chordata</taxon>
        <taxon>Craniata</taxon>
        <taxon>Vertebrata</taxon>
        <taxon>Euteleostomi</taxon>
        <taxon>Mammalia</taxon>
        <taxon>Eutheria</taxon>
        <taxon>Euarchontoglires</taxon>
        <taxon>Primates</taxon>
        <taxon>Haplorrhini</taxon>
        <taxon>Catarrhini</taxon>
        <taxon>Cercopithecidae</taxon>
        <taxon>Cercopithecinae</taxon>
        <taxon>Macaca</taxon>
    </lineage>
</organism>
<dbReference type="Proteomes" id="UP000233100">
    <property type="component" value="Chromosome 6"/>
</dbReference>
<name>A0A7N9CMB5_MACFA</name>
<accession>A0A7N9CMB5</accession>